<proteinExistence type="predicted"/>
<dbReference type="EMBL" id="QNUL01000022">
    <property type="protein sequence ID" value="REA58223.1"/>
    <property type="molecule type" value="Genomic_DNA"/>
</dbReference>
<dbReference type="RefSeq" id="WP_115833039.1">
    <property type="nucleotide sequence ID" value="NZ_QNUL01000022.1"/>
</dbReference>
<evidence type="ECO:0000313" key="2">
    <source>
        <dbReference type="Proteomes" id="UP000256373"/>
    </source>
</evidence>
<protein>
    <submittedName>
        <fullName evidence="1">Uncharacterized protein</fullName>
    </submittedName>
</protein>
<evidence type="ECO:0000313" key="1">
    <source>
        <dbReference type="EMBL" id="REA58223.1"/>
    </source>
</evidence>
<accession>A0A3D8Y674</accession>
<dbReference type="AlphaFoldDB" id="A0A3D8Y674"/>
<dbReference type="OrthoDB" id="1405714at2"/>
<name>A0A3D8Y674_9BACT</name>
<reference evidence="1 2" key="1">
    <citation type="submission" date="2018-07" db="EMBL/GenBank/DDBJ databases">
        <title>Dyadobacter roseus sp. nov., isolated from rose rhizosphere soil.</title>
        <authorList>
            <person name="Chen L."/>
        </authorList>
    </citation>
    <scope>NUCLEOTIDE SEQUENCE [LARGE SCALE GENOMIC DNA]</scope>
    <source>
        <strain evidence="1 2">RS19</strain>
    </source>
</reference>
<dbReference type="Proteomes" id="UP000256373">
    <property type="component" value="Unassembled WGS sequence"/>
</dbReference>
<gene>
    <name evidence="1" type="ORF">DSL64_21695</name>
</gene>
<keyword evidence="2" id="KW-1185">Reference proteome</keyword>
<organism evidence="1 2">
    <name type="scientific">Dyadobacter luteus</name>
    <dbReference type="NCBI Taxonomy" id="2259619"/>
    <lineage>
        <taxon>Bacteria</taxon>
        <taxon>Pseudomonadati</taxon>
        <taxon>Bacteroidota</taxon>
        <taxon>Cytophagia</taxon>
        <taxon>Cytophagales</taxon>
        <taxon>Spirosomataceae</taxon>
        <taxon>Dyadobacter</taxon>
    </lineage>
</organism>
<sequence>MKEVLEYYLNNCRQAMTYQNELSFEFGNDYAISFSFDINEEENDDDLDDEHYSYNSICALPDLELFLGKGRKFTTVTIKGYEYLGWREDLSEGKSITNEMYSLVKKINSFDTRAILEYHVTVDYGEAMCDVEGNYLFAIQIAEEFWGNDEFAKFIIENSECTVSVPDFYTVFFRNRIEIKDNRAVSILSTNTKVRRLGYFKVLSLLLKENKSVPAASINRKFENYCLKYKGFLESNQFNKGLINTTKTGISAKPYIDTACDLEFLNRINNAFYSGKTFKVYQTLQTEFSDLDNIFSLSDFDKIFFLEHILRNDYFYFSCVLELMFIEERTTYSHLNKVFQHKIVSRLERYRQSSEFGDRKVLSNLDIILNRIKGWKKADIYLEHVIMPRLNWMLDLNVISRINNEYAITEIGKKIFRHLCIWNDVNTNEIVSANGFLDRFMVHLFDDCYNDSGAINPDKESLILEKMHRYIGESFDFFKTLAPNRVTASQAANYTKYKLYLDDRIKVGYQYILDKLSDKDEEKFIFKFQEQYQDGYIQKIY</sequence>
<comment type="caution">
    <text evidence="1">The sequence shown here is derived from an EMBL/GenBank/DDBJ whole genome shotgun (WGS) entry which is preliminary data.</text>
</comment>